<gene>
    <name evidence="5" type="ORF">C0674_00995</name>
</gene>
<dbReference type="Gene3D" id="3.40.1410.10">
    <property type="entry name" value="Chorismate lyase-like"/>
    <property type="match status" value="1"/>
</dbReference>
<keyword evidence="6" id="KW-1185">Reference proteome</keyword>
<dbReference type="Pfam" id="PF07702">
    <property type="entry name" value="UTRA"/>
    <property type="match status" value="1"/>
</dbReference>
<evidence type="ECO:0000256" key="3">
    <source>
        <dbReference type="ARBA" id="ARBA00023163"/>
    </source>
</evidence>
<dbReference type="InterPro" id="IPR011663">
    <property type="entry name" value="UTRA"/>
</dbReference>
<dbReference type="InterPro" id="IPR028978">
    <property type="entry name" value="Chorismate_lyase_/UTRA_dom_sf"/>
</dbReference>
<evidence type="ECO:0000256" key="1">
    <source>
        <dbReference type="ARBA" id="ARBA00023015"/>
    </source>
</evidence>
<dbReference type="RefSeq" id="WP_128165948.1">
    <property type="nucleotide sequence ID" value="NZ_CP025688.1"/>
</dbReference>
<evidence type="ECO:0000256" key="2">
    <source>
        <dbReference type="ARBA" id="ARBA00023125"/>
    </source>
</evidence>
<dbReference type="Proteomes" id="UP000285882">
    <property type="component" value="Chromosome"/>
</dbReference>
<dbReference type="InterPro" id="IPR036388">
    <property type="entry name" value="WH-like_DNA-bd_sf"/>
</dbReference>
<dbReference type="Pfam" id="PF00392">
    <property type="entry name" value="GntR"/>
    <property type="match status" value="1"/>
</dbReference>
<dbReference type="InterPro" id="IPR036390">
    <property type="entry name" value="WH_DNA-bd_sf"/>
</dbReference>
<feature type="domain" description="HTH gntR-type" evidence="4">
    <location>
        <begin position="2"/>
        <end position="70"/>
    </location>
</feature>
<accession>A0ABX5Q3V1</accession>
<keyword evidence="1" id="KW-0805">Transcription regulation</keyword>
<dbReference type="PRINTS" id="PR00035">
    <property type="entry name" value="HTHGNTR"/>
</dbReference>
<dbReference type="InterPro" id="IPR000524">
    <property type="entry name" value="Tscrpt_reg_HTH_GntR"/>
</dbReference>
<dbReference type="SMART" id="SM00345">
    <property type="entry name" value="HTH_GNTR"/>
    <property type="match status" value="1"/>
</dbReference>
<name>A0ABX5Q3V1_9BACL</name>
<dbReference type="EMBL" id="CP025688">
    <property type="protein sequence ID" value="QAA21326.1"/>
    <property type="molecule type" value="Genomic_DNA"/>
</dbReference>
<evidence type="ECO:0000259" key="4">
    <source>
        <dbReference type="PROSITE" id="PS50949"/>
    </source>
</evidence>
<dbReference type="CDD" id="cd07377">
    <property type="entry name" value="WHTH_GntR"/>
    <property type="match status" value="1"/>
</dbReference>
<proteinExistence type="predicted"/>
<dbReference type="PANTHER" id="PTHR44846:SF1">
    <property type="entry name" value="MANNOSYL-D-GLYCERATE TRANSPORT_METABOLISM SYSTEM REPRESSOR MNGR-RELATED"/>
    <property type="match status" value="1"/>
</dbReference>
<dbReference type="InterPro" id="IPR050679">
    <property type="entry name" value="Bact_HTH_transcr_reg"/>
</dbReference>
<dbReference type="PANTHER" id="PTHR44846">
    <property type="entry name" value="MANNOSYL-D-GLYCERATE TRANSPORT/METABOLISM SYSTEM REPRESSOR MNGR-RELATED"/>
    <property type="match status" value="1"/>
</dbReference>
<dbReference type="SUPFAM" id="SSF64288">
    <property type="entry name" value="Chorismate lyase-like"/>
    <property type="match status" value="1"/>
</dbReference>
<organism evidence="5 6">
    <name type="scientific">Sporolactobacillus terrae</name>
    <dbReference type="NCBI Taxonomy" id="269673"/>
    <lineage>
        <taxon>Bacteria</taxon>
        <taxon>Bacillati</taxon>
        <taxon>Bacillota</taxon>
        <taxon>Bacilli</taxon>
        <taxon>Bacillales</taxon>
        <taxon>Sporolactobacillaceae</taxon>
        <taxon>Sporolactobacillus</taxon>
    </lineage>
</organism>
<evidence type="ECO:0000313" key="6">
    <source>
        <dbReference type="Proteomes" id="UP000285882"/>
    </source>
</evidence>
<dbReference type="PROSITE" id="PS50949">
    <property type="entry name" value="HTH_GNTR"/>
    <property type="match status" value="1"/>
</dbReference>
<dbReference type="SUPFAM" id="SSF46785">
    <property type="entry name" value="Winged helix' DNA-binding domain"/>
    <property type="match status" value="1"/>
</dbReference>
<dbReference type="SMART" id="SM00866">
    <property type="entry name" value="UTRA"/>
    <property type="match status" value="1"/>
</dbReference>
<protein>
    <recommendedName>
        <fullName evidence="4">HTH gntR-type domain-containing protein</fullName>
    </recommendedName>
</protein>
<dbReference type="Gene3D" id="1.10.10.10">
    <property type="entry name" value="Winged helix-like DNA-binding domain superfamily/Winged helix DNA-binding domain"/>
    <property type="match status" value="1"/>
</dbReference>
<keyword evidence="2" id="KW-0238">DNA-binding</keyword>
<keyword evidence="3" id="KW-0804">Transcription</keyword>
<evidence type="ECO:0000313" key="5">
    <source>
        <dbReference type="EMBL" id="QAA21326.1"/>
    </source>
</evidence>
<reference evidence="5 6" key="1">
    <citation type="submission" date="2018-01" db="EMBL/GenBank/DDBJ databases">
        <title>Complete genome sequencing of Sporolactobacillus terrae DLG3.</title>
        <authorList>
            <person name="Nam Y.-D."/>
            <person name="Kang J."/>
            <person name="Chung W.-H."/>
        </authorList>
    </citation>
    <scope>NUCLEOTIDE SEQUENCE [LARGE SCALE GENOMIC DNA]</scope>
    <source>
        <strain evidence="5 6">DLG3</strain>
    </source>
</reference>
<sequence length="236" mass="26812">METEHLVIADYFIQAIEQAVYQEGERLPSESELREQFGVKRSVARRAVARLCDSGWITTIQGKGSFVAARSTPLTYALSSKTAFTEEMMKNGVIAHAELLHWEKRTANQHERRLLHLDHADWVYQLEIRRRAGRLPLSMTTTCLVERIVPDLELHLDPFVSLYRILSGIYRLQPQRLSSVVRASLPNADDAAQLEISAQSPILQVESLVSHRGIVPIEYSRSRIRGDLQESCVSFS</sequence>